<dbReference type="EMBL" id="JAFMYW010000002">
    <property type="protein sequence ID" value="MBO0948561.1"/>
    <property type="molecule type" value="Genomic_DNA"/>
</dbReference>
<gene>
    <name evidence="4" type="ORF">J2I46_08225</name>
</gene>
<comment type="similarity">
    <text evidence="2">Belongs to the Nudix hydrolase family.</text>
</comment>
<dbReference type="CDD" id="cd18873">
    <property type="entry name" value="NUDIX_NadM_like"/>
    <property type="match status" value="1"/>
</dbReference>
<dbReference type="InterPro" id="IPR015797">
    <property type="entry name" value="NUDIX_hydrolase-like_dom_sf"/>
</dbReference>
<dbReference type="InterPro" id="IPR036390">
    <property type="entry name" value="WH_DNA-bd_sf"/>
</dbReference>
<dbReference type="PANTHER" id="PTHR43736">
    <property type="entry name" value="ADP-RIBOSE PYROPHOSPHATASE"/>
    <property type="match status" value="1"/>
</dbReference>
<feature type="domain" description="Nudix hydrolase" evidence="3">
    <location>
        <begin position="7"/>
        <end position="140"/>
    </location>
</feature>
<protein>
    <submittedName>
        <fullName evidence="4">NUDIX hydrolase</fullName>
    </submittedName>
</protein>
<dbReference type="GO" id="GO:0016787">
    <property type="term" value="F:hydrolase activity"/>
    <property type="evidence" value="ECO:0007669"/>
    <property type="project" value="UniProtKB-KW"/>
</dbReference>
<dbReference type="InterPro" id="IPR000086">
    <property type="entry name" value="NUDIX_hydrolase_dom"/>
</dbReference>
<evidence type="ECO:0000256" key="1">
    <source>
        <dbReference type="ARBA" id="ARBA00022801"/>
    </source>
</evidence>
<dbReference type="SUPFAM" id="SSF55811">
    <property type="entry name" value="Nudix"/>
    <property type="match status" value="1"/>
</dbReference>
<dbReference type="RefSeq" id="WP_207328524.1">
    <property type="nucleotide sequence ID" value="NZ_JAFMYW010000002.1"/>
</dbReference>
<proteinExistence type="inferred from homology"/>
<keyword evidence="5" id="KW-1185">Reference proteome</keyword>
<dbReference type="Pfam" id="PF00293">
    <property type="entry name" value="NUDIX"/>
    <property type="match status" value="1"/>
</dbReference>
<evidence type="ECO:0000313" key="5">
    <source>
        <dbReference type="Proteomes" id="UP000664628"/>
    </source>
</evidence>
<dbReference type="PROSITE" id="PS51462">
    <property type="entry name" value="NUDIX"/>
    <property type="match status" value="1"/>
</dbReference>
<dbReference type="SUPFAM" id="SSF46785">
    <property type="entry name" value="Winged helix' DNA-binding domain"/>
    <property type="match status" value="1"/>
</dbReference>
<dbReference type="InterPro" id="IPR020084">
    <property type="entry name" value="NUDIX_hydrolase_CS"/>
</dbReference>
<sequence>MNVPDNALKLTVDAVVFGYRDGQLFVALINRKYPPYEGQWALPGGFVLPDENLETAVQRELHEETGIQLRFLEQLFTFGEVQRDPRQRVVSVAYMGLVRPTDFDIKASTDAQEVDWFPIDELPALAFDHASMLEMALKRLRGKLTYEPIGLNLLDEKFPFGDLERLYATILNKPFDRRNFRKKFLSFGILTELPEKSALEKGRPATLYSFDRHRYELARQEGILFDIK</sequence>
<dbReference type="PRINTS" id="PR00502">
    <property type="entry name" value="NUDIXFAMILY"/>
</dbReference>
<dbReference type="Proteomes" id="UP000664628">
    <property type="component" value="Unassembled WGS sequence"/>
</dbReference>
<dbReference type="InterPro" id="IPR054105">
    <property type="entry name" value="WHD_NrtR"/>
</dbReference>
<dbReference type="Pfam" id="PF21906">
    <property type="entry name" value="WHD_NrtR"/>
    <property type="match status" value="1"/>
</dbReference>
<evidence type="ECO:0000259" key="3">
    <source>
        <dbReference type="PROSITE" id="PS51462"/>
    </source>
</evidence>
<keyword evidence="1 2" id="KW-0378">Hydrolase</keyword>
<comment type="caution">
    <text evidence="4">The sequence shown here is derived from an EMBL/GenBank/DDBJ whole genome shotgun (WGS) entry which is preliminary data.</text>
</comment>
<name>A0ABS3JEY2_9BACT</name>
<reference evidence="4 5" key="1">
    <citation type="submission" date="2021-03" db="EMBL/GenBank/DDBJ databases">
        <title>Fibrella sp. HMF5405 genome sequencing and assembly.</title>
        <authorList>
            <person name="Kang H."/>
            <person name="Kim H."/>
            <person name="Bae S."/>
            <person name="Joh K."/>
        </authorList>
    </citation>
    <scope>NUCLEOTIDE SEQUENCE [LARGE SCALE GENOMIC DNA]</scope>
    <source>
        <strain evidence="4 5">HMF5405</strain>
    </source>
</reference>
<dbReference type="InterPro" id="IPR020476">
    <property type="entry name" value="Nudix_hydrolase"/>
</dbReference>
<dbReference type="PANTHER" id="PTHR43736:SF4">
    <property type="entry name" value="SLR1690 PROTEIN"/>
    <property type="match status" value="1"/>
</dbReference>
<dbReference type="Gene3D" id="1.10.10.10">
    <property type="entry name" value="Winged helix-like DNA-binding domain superfamily/Winged helix DNA-binding domain"/>
    <property type="match status" value="1"/>
</dbReference>
<accession>A0ABS3JEY2</accession>
<evidence type="ECO:0000313" key="4">
    <source>
        <dbReference type="EMBL" id="MBO0948561.1"/>
    </source>
</evidence>
<evidence type="ECO:0000256" key="2">
    <source>
        <dbReference type="RuleBase" id="RU003476"/>
    </source>
</evidence>
<organism evidence="4 5">
    <name type="scientific">Fibrella forsythiae</name>
    <dbReference type="NCBI Taxonomy" id="2817061"/>
    <lineage>
        <taxon>Bacteria</taxon>
        <taxon>Pseudomonadati</taxon>
        <taxon>Bacteroidota</taxon>
        <taxon>Cytophagia</taxon>
        <taxon>Cytophagales</taxon>
        <taxon>Spirosomataceae</taxon>
        <taxon>Fibrella</taxon>
    </lineage>
</organism>
<dbReference type="PROSITE" id="PS00893">
    <property type="entry name" value="NUDIX_BOX"/>
    <property type="match status" value="1"/>
</dbReference>
<dbReference type="Gene3D" id="3.90.79.10">
    <property type="entry name" value="Nucleoside Triphosphate Pyrophosphohydrolase"/>
    <property type="match status" value="1"/>
</dbReference>
<dbReference type="InterPro" id="IPR036388">
    <property type="entry name" value="WH-like_DNA-bd_sf"/>
</dbReference>